<proteinExistence type="predicted"/>
<dbReference type="AlphaFoldDB" id="A0AAW2ENF4"/>
<name>A0AAW2ENF4_9HYME</name>
<feature type="region of interest" description="Disordered" evidence="1">
    <location>
        <begin position="1"/>
        <end position="86"/>
    </location>
</feature>
<comment type="caution">
    <text evidence="2">The sequence shown here is derived from an EMBL/GenBank/DDBJ whole genome shotgun (WGS) entry which is preliminary data.</text>
</comment>
<dbReference type="EMBL" id="JADYXP020000019">
    <property type="protein sequence ID" value="KAL0105219.1"/>
    <property type="molecule type" value="Genomic_DNA"/>
</dbReference>
<feature type="compositionally biased region" description="Basic and acidic residues" evidence="1">
    <location>
        <begin position="26"/>
        <end position="44"/>
    </location>
</feature>
<accession>A0AAW2ENF4</accession>
<gene>
    <name evidence="2" type="ORF">PUN28_016698</name>
</gene>
<organism evidence="2 3">
    <name type="scientific">Cardiocondyla obscurior</name>
    <dbReference type="NCBI Taxonomy" id="286306"/>
    <lineage>
        <taxon>Eukaryota</taxon>
        <taxon>Metazoa</taxon>
        <taxon>Ecdysozoa</taxon>
        <taxon>Arthropoda</taxon>
        <taxon>Hexapoda</taxon>
        <taxon>Insecta</taxon>
        <taxon>Pterygota</taxon>
        <taxon>Neoptera</taxon>
        <taxon>Endopterygota</taxon>
        <taxon>Hymenoptera</taxon>
        <taxon>Apocrita</taxon>
        <taxon>Aculeata</taxon>
        <taxon>Formicoidea</taxon>
        <taxon>Formicidae</taxon>
        <taxon>Myrmicinae</taxon>
        <taxon>Cardiocondyla</taxon>
    </lineage>
</organism>
<evidence type="ECO:0000313" key="2">
    <source>
        <dbReference type="EMBL" id="KAL0105219.1"/>
    </source>
</evidence>
<evidence type="ECO:0000313" key="3">
    <source>
        <dbReference type="Proteomes" id="UP001430953"/>
    </source>
</evidence>
<evidence type="ECO:0000256" key="1">
    <source>
        <dbReference type="SAM" id="MobiDB-lite"/>
    </source>
</evidence>
<keyword evidence="3" id="KW-1185">Reference proteome</keyword>
<sequence>MTPVSFIAISRAAAPDRCSRSANRGGSERDVRSQRQSHPSERPGRVGRIPSPYEASHAHRRRGARRERENPHTPPDPESGSLRLRLRRERSRDLFLERKETEEPRAIQLSSRSASLPLDVVESIRSWPAARITFGLRSSLNE</sequence>
<protein>
    <submittedName>
        <fullName evidence="2">Uncharacterized protein</fullName>
    </submittedName>
</protein>
<reference evidence="2 3" key="1">
    <citation type="submission" date="2023-03" db="EMBL/GenBank/DDBJ databases">
        <title>High recombination rates correlate with genetic variation in Cardiocondyla obscurior ants.</title>
        <authorList>
            <person name="Errbii M."/>
        </authorList>
    </citation>
    <scope>NUCLEOTIDE SEQUENCE [LARGE SCALE GENOMIC DNA]</scope>
    <source>
        <strain evidence="2">Alpha-2009</strain>
        <tissue evidence="2">Whole body</tissue>
    </source>
</reference>
<dbReference type="Proteomes" id="UP001430953">
    <property type="component" value="Unassembled WGS sequence"/>
</dbReference>